<proteinExistence type="predicted"/>
<accession>A0AAD9SZ34</accession>
<comment type="caution">
    <text evidence="2">The sequence shown here is derived from an EMBL/GenBank/DDBJ whole genome shotgun (WGS) entry which is preliminary data.</text>
</comment>
<name>A0AAD9SZ34_9HELO</name>
<organism evidence="2 3">
    <name type="scientific">Diplocarpon rosae</name>
    <dbReference type="NCBI Taxonomy" id="946125"/>
    <lineage>
        <taxon>Eukaryota</taxon>
        <taxon>Fungi</taxon>
        <taxon>Dikarya</taxon>
        <taxon>Ascomycota</taxon>
        <taxon>Pezizomycotina</taxon>
        <taxon>Leotiomycetes</taxon>
        <taxon>Helotiales</taxon>
        <taxon>Drepanopezizaceae</taxon>
        <taxon>Diplocarpon</taxon>
    </lineage>
</organism>
<protein>
    <submittedName>
        <fullName evidence="2">Uncharacterized protein</fullName>
    </submittedName>
</protein>
<evidence type="ECO:0000313" key="2">
    <source>
        <dbReference type="EMBL" id="KAK2626246.1"/>
    </source>
</evidence>
<reference evidence="2" key="1">
    <citation type="submission" date="2023-06" db="EMBL/GenBank/DDBJ databases">
        <title>Draft genome of Marssonina rosae.</title>
        <authorList>
            <person name="Cheng Q."/>
        </authorList>
    </citation>
    <scope>NUCLEOTIDE SEQUENCE</scope>
    <source>
        <strain evidence="2">R4</strain>
    </source>
</reference>
<keyword evidence="3" id="KW-1185">Reference proteome</keyword>
<evidence type="ECO:0000313" key="3">
    <source>
        <dbReference type="Proteomes" id="UP001285354"/>
    </source>
</evidence>
<feature type="region of interest" description="Disordered" evidence="1">
    <location>
        <begin position="1"/>
        <end position="121"/>
    </location>
</feature>
<sequence length="257" mass="27190">MTHSSSGAEESLALDEETTISGPVTPPRHRRPIMYTRGSRPRFTGRDHDEDNDDDQSSRADVPVLLPATQTDTTARDTGRLPTSKASQQRQAFSSPSQSVAPGAPQTKTNSEAPGGNSVTERIPKTDVEILASALAIVRAHLSSLDNAIKANITEQVNILALSQHPTTPPVTAADAYSLPDFKAGDAGTPGAVLRTAQVCCVVERGLEALIEVLGLGEGKENLMGVCLDQGNRVGEEMGSAVQGVRRVVGYEEDRPA</sequence>
<dbReference type="Proteomes" id="UP001285354">
    <property type="component" value="Unassembled WGS sequence"/>
</dbReference>
<feature type="compositionally biased region" description="Polar residues" evidence="1">
    <location>
        <begin position="84"/>
        <end position="120"/>
    </location>
</feature>
<gene>
    <name evidence="2" type="ORF">QTJ16_004508</name>
</gene>
<dbReference type="AlphaFoldDB" id="A0AAD9SZ34"/>
<dbReference type="EMBL" id="JAUBYV010000006">
    <property type="protein sequence ID" value="KAK2626246.1"/>
    <property type="molecule type" value="Genomic_DNA"/>
</dbReference>
<evidence type="ECO:0000256" key="1">
    <source>
        <dbReference type="SAM" id="MobiDB-lite"/>
    </source>
</evidence>